<evidence type="ECO:0000313" key="4">
    <source>
        <dbReference type="EMBL" id="KGN03183.1"/>
    </source>
</evidence>
<feature type="domain" description="MRB1590-like C-terminal" evidence="3">
    <location>
        <begin position="469"/>
        <end position="570"/>
    </location>
</feature>
<reference evidence="4 5" key="1">
    <citation type="submission" date="2014-01" db="EMBL/GenBank/DDBJ databases">
        <title>Plasmidome dynamics in the species complex Clostridium novyi sensu lato converts strains of independent lineages into distinctly different pathogens.</title>
        <authorList>
            <person name="Skarin H."/>
            <person name="Segerman B."/>
        </authorList>
    </citation>
    <scope>NUCLEOTIDE SEQUENCE [LARGE SCALE GENOMIC DNA]</scope>
    <source>
        <strain evidence="4 5">4570</strain>
    </source>
</reference>
<dbReference type="InterPro" id="IPR046834">
    <property type="entry name" value="ABC_ATPase_C"/>
</dbReference>
<dbReference type="SUPFAM" id="SSF52540">
    <property type="entry name" value="P-loop containing nucleoside triphosphate hydrolases"/>
    <property type="match status" value="1"/>
</dbReference>
<dbReference type="AlphaFoldDB" id="A0AA89CVL7"/>
<dbReference type="PANTHER" id="PTHR38149:SF1">
    <property type="entry name" value="ATPASE"/>
    <property type="match status" value="1"/>
</dbReference>
<comment type="caution">
    <text evidence="4">The sequence shown here is derived from an EMBL/GenBank/DDBJ whole genome shotgun (WGS) entry which is preliminary data.</text>
</comment>
<dbReference type="PANTHER" id="PTHR38149">
    <property type="entry name" value="ATPASE"/>
    <property type="match status" value="1"/>
</dbReference>
<dbReference type="InterPro" id="IPR019195">
    <property type="entry name" value="ABC_ATPase_put"/>
</dbReference>
<evidence type="ECO:0000259" key="2">
    <source>
        <dbReference type="Pfam" id="PF20446"/>
    </source>
</evidence>
<dbReference type="Proteomes" id="UP000030016">
    <property type="component" value="Unassembled WGS sequence"/>
</dbReference>
<dbReference type="InterPro" id="IPR049069">
    <property type="entry name" value="MRB1590-like_C"/>
</dbReference>
<feature type="domain" description="ATPase of the ABC class N-terminal" evidence="2">
    <location>
        <begin position="5"/>
        <end position="165"/>
    </location>
</feature>
<organism evidence="4 5">
    <name type="scientific">Clostridium novyi A str. 4570</name>
    <dbReference type="NCBI Taxonomy" id="1444290"/>
    <lineage>
        <taxon>Bacteria</taxon>
        <taxon>Bacillati</taxon>
        <taxon>Bacillota</taxon>
        <taxon>Clostridia</taxon>
        <taxon>Eubacteriales</taxon>
        <taxon>Clostridiaceae</taxon>
        <taxon>Clostridium</taxon>
    </lineage>
</organism>
<dbReference type="Pfam" id="PF20446">
    <property type="entry name" value="ABC_N"/>
    <property type="match status" value="1"/>
</dbReference>
<name>A0AA89CVL7_CLONO</name>
<evidence type="ECO:0000259" key="3">
    <source>
        <dbReference type="Pfam" id="PF21117"/>
    </source>
</evidence>
<dbReference type="Pfam" id="PF09818">
    <property type="entry name" value="ABC_ATPase"/>
    <property type="match status" value="1"/>
</dbReference>
<dbReference type="RefSeq" id="WP_039248887.1">
    <property type="nucleotide sequence ID" value="NZ_JDRX01000003.1"/>
</dbReference>
<accession>A0AA89CVL7</accession>
<sequence length="570" mass="63748">MKNSVDLLNILKSINGKGYKAYKDIAGAYDFGKYILHVDSVQGDPFASPSRIRISVNQKNSKFPENLFDESYRRIALTDFLARLFYENINKIYSRVKGSGKSGLLSIDNCGQEVLDRTAICIDKNKVEARIEVGLPANGRRVLSKEAEEIFFNFIPKIVDKTLYFNNINKEKLIESVCLSEDQNYIRNKLNELQLCAFVANGSILPRESGVSEKPLKNNAVKFLSPKELEVEINLPNKGKISGMGIKKGITLIVGGGYHGKSTLLKALELGVYNHIKGDGREFVITDDTAVKVRAEDGRSIEKVDISMFINNLPNGKDTVKFTTENASGSTSEAANIVEAIEGRAKVFLIDEDTSATNFMIRDKNMQLLVSDDKEPITPFILRAREIYEKNGISTIIVVGSSGDYFSIADSVIMMDEYRVLDVTKKAKEISKNSTYNGNNIDINKDNYSLNFNRVLLKNSFKEGYKGVKIKSVGKEALLYNKSEINLRYLEQIVDKSQVNTIGEIIKYIKENTVNDKLNLHDVVDKVIEDIKKKGLTVVSSKKGGGGNLATVRKHEIMAALNRFRELKIK</sequence>
<dbReference type="InterPro" id="IPR027417">
    <property type="entry name" value="P-loop_NTPase"/>
</dbReference>
<protein>
    <submittedName>
        <fullName evidence="4">Isopentenyl-diphosphate delta-isomerase</fullName>
    </submittedName>
</protein>
<dbReference type="Pfam" id="PF21117">
    <property type="entry name" value="MRB1590_C"/>
    <property type="match status" value="1"/>
</dbReference>
<dbReference type="EMBL" id="JDRX01000003">
    <property type="protein sequence ID" value="KGN03183.1"/>
    <property type="molecule type" value="Genomic_DNA"/>
</dbReference>
<feature type="domain" description="ATPase of the ABC class C-terminal" evidence="1">
    <location>
        <begin position="170"/>
        <end position="437"/>
    </location>
</feature>
<evidence type="ECO:0000259" key="1">
    <source>
        <dbReference type="Pfam" id="PF09818"/>
    </source>
</evidence>
<proteinExistence type="predicted"/>
<gene>
    <name evidence="4" type="ORF">Z969_02585</name>
</gene>
<dbReference type="InterPro" id="IPR046833">
    <property type="entry name" value="ABC_N"/>
</dbReference>
<evidence type="ECO:0000313" key="5">
    <source>
        <dbReference type="Proteomes" id="UP000030016"/>
    </source>
</evidence>